<feature type="domain" description="FtsK" evidence="11">
    <location>
        <begin position="830"/>
        <end position="1021"/>
    </location>
</feature>
<feature type="domain" description="FtsK" evidence="11">
    <location>
        <begin position="1115"/>
        <end position="1292"/>
    </location>
</feature>
<keyword evidence="5 9" id="KW-0547">Nucleotide-binding</keyword>
<feature type="binding site" evidence="9">
    <location>
        <begin position="1132"/>
        <end position="1139"/>
    </location>
    <ligand>
        <name>ATP</name>
        <dbReference type="ChEBI" id="CHEBI:30616"/>
    </ligand>
</feature>
<dbReference type="PANTHER" id="PTHR22683:SF1">
    <property type="entry name" value="TYPE VII SECRETION SYSTEM PROTEIN ESSC"/>
    <property type="match status" value="1"/>
</dbReference>
<dbReference type="SUPFAM" id="SSF52540">
    <property type="entry name" value="P-loop containing nucleoside triphosphate hydrolases"/>
    <property type="match status" value="3"/>
</dbReference>
<evidence type="ECO:0000259" key="11">
    <source>
        <dbReference type="PROSITE" id="PS50901"/>
    </source>
</evidence>
<gene>
    <name evidence="12" type="ORF">SAMN04488035_0095</name>
</gene>
<dbReference type="GO" id="GO:0005886">
    <property type="term" value="C:plasma membrane"/>
    <property type="evidence" value="ECO:0007669"/>
    <property type="project" value="UniProtKB-SubCell"/>
</dbReference>
<dbReference type="InterPro" id="IPR050206">
    <property type="entry name" value="FtsK/SpoIIIE/SftA"/>
</dbReference>
<dbReference type="Pfam" id="PF01580">
    <property type="entry name" value="FtsK_SpoIIIE"/>
    <property type="match status" value="3"/>
</dbReference>
<dbReference type="SMART" id="SM00382">
    <property type="entry name" value="AAA"/>
    <property type="match status" value="3"/>
</dbReference>
<keyword evidence="6 9" id="KW-0067">ATP-binding</keyword>
<feature type="binding site" evidence="9">
    <location>
        <begin position="492"/>
        <end position="499"/>
    </location>
    <ligand>
        <name>ATP</name>
        <dbReference type="ChEBI" id="CHEBI:30616"/>
    </ligand>
</feature>
<dbReference type="STRING" id="285351.SAMN04488035_0095"/>
<comment type="subcellular location">
    <subcellularLocation>
        <location evidence="1">Cell membrane</location>
        <topology evidence="1">Multi-pass membrane protein</topology>
    </subcellularLocation>
</comment>
<dbReference type="NCBIfam" id="TIGR03924">
    <property type="entry name" value="T7SS_EccC_a"/>
    <property type="match status" value="1"/>
</dbReference>
<dbReference type="OrthoDB" id="9807790at2"/>
<evidence type="ECO:0000256" key="9">
    <source>
        <dbReference type="PROSITE-ProRule" id="PRU00289"/>
    </source>
</evidence>
<evidence type="ECO:0000256" key="4">
    <source>
        <dbReference type="ARBA" id="ARBA00022737"/>
    </source>
</evidence>
<dbReference type="EMBL" id="FONZ01000001">
    <property type="protein sequence ID" value="SFE66744.1"/>
    <property type="molecule type" value="Genomic_DNA"/>
</dbReference>
<name>A0A1I2CEQ2_9MICO</name>
<keyword evidence="8 10" id="KW-0472">Membrane</keyword>
<evidence type="ECO:0000256" key="6">
    <source>
        <dbReference type="ARBA" id="ARBA00022840"/>
    </source>
</evidence>
<feature type="binding site" evidence="9">
    <location>
        <begin position="848"/>
        <end position="855"/>
    </location>
    <ligand>
        <name>ATP</name>
        <dbReference type="ChEBI" id="CHEBI:30616"/>
    </ligand>
</feature>
<dbReference type="GO" id="GO:0003677">
    <property type="term" value="F:DNA binding"/>
    <property type="evidence" value="ECO:0007669"/>
    <property type="project" value="InterPro"/>
</dbReference>
<dbReference type="InterPro" id="IPR027417">
    <property type="entry name" value="P-loop_NTPase"/>
</dbReference>
<dbReference type="RefSeq" id="WP_093374158.1">
    <property type="nucleotide sequence ID" value="NZ_BNAN01000001.1"/>
</dbReference>
<evidence type="ECO:0000256" key="2">
    <source>
        <dbReference type="ARBA" id="ARBA00022475"/>
    </source>
</evidence>
<evidence type="ECO:0000313" key="12">
    <source>
        <dbReference type="EMBL" id="SFE66744.1"/>
    </source>
</evidence>
<keyword evidence="13" id="KW-1185">Reference proteome</keyword>
<protein>
    <submittedName>
        <fullName evidence="12">DNA segregation ATPase FtsK/SpoIIIE, S-DNA-T family</fullName>
    </submittedName>
</protein>
<evidence type="ECO:0000256" key="8">
    <source>
        <dbReference type="ARBA" id="ARBA00023136"/>
    </source>
</evidence>
<proteinExistence type="predicted"/>
<dbReference type="Proteomes" id="UP000198520">
    <property type="component" value="Unassembled WGS sequence"/>
</dbReference>
<evidence type="ECO:0000256" key="5">
    <source>
        <dbReference type="ARBA" id="ARBA00022741"/>
    </source>
</evidence>
<sequence>MTVRLVHRPARVVRPLVQPPPVDVAPPPQLADATGGPGLQTMFPIVGAVGSMTMMMVLRGNPLFVMIGALILVIAIVGGVGMALSQRGTAARGRRTQRERYLDYLESLRADLAHAEGEARTAARVVHPEPTALVDVVRSPARRWERRRTDADFLDLRVGTGDRPWLRLVVPADPNPTQPFDPAMLGEASAVVRRHEHVRQMPLTLPLDRAGDVSVIGSREQCLALARALVAQAAAFHAPEDLALAVAFPAERVGEWGWLGALPHLVDDEQFDGPAPARRIGPDLPSLMRVVGPELASRAQAAARSQRGMSAGVAGLGARMLVLADEHGDVARALPGPDAALGLPELGVTVVHLLADRLHEPSEVALRVTFDDDAGLLVEDLRREHAAADAAVRGELDDVPAPLVVGLARALAPVRLTAASVAESAQTAAVGINELLGVHDVTTIDVGRTWSPRSTRDFLRVPIGVDDAGNPVLLDLKESAQLGMGPHGLCVGATGSGKSEMLRTLVAALAISHPPEDLSMILVDYKGGAAFAPFADLPHVAGIIDNLAEDAGLTERARASIAGEVVRRQQVLRDAGSSPSITHYRELRAERPELPPLPHLLLVIDEFGELLTADPDFVDLLLTIGRIGRSIGMHLLLSSQRIESGKLRGLETYLSYRLGLRTFSEAESSVVLDTPDAFHLPAVPGYGYLKVDTTVYQRFRAGYVSGPVQAAAMPEPEPDDALRRPLVLPVHHGVAAANGIDLGTGATGEPELVRPSTGRSMVDVIVEQLGVAGELTRPVWLLPLPARLPLGDVVGGWEEVPGRGLQAHTGAHGDLRVPLGRQDDPGRQHQGPWRLDLTRAGGHVAVIGAPQSGRTTLLWTIAAGLALTHTPREVAVYGMDLSGGGLARIEGFPHVGGVATRASRDRLRRLLEELHGMLAHRERVFTTHGIDSLAMLRERHREGLVPELAAADVVLLVDGVGAVRSDFEELDDPFVELLQRGGGFGIHVVVAMTRWNELRMNTQPLIGTRVELRLNDPSDSSIARKLSATLRADQPGRVLTDASLFAQVALPLPADGAEVAVGAGLEELAARSREAWAGPQAPPIRLLPEVLDPVELPDALDEPELVPLGLRQDTMAPAMLDLARDQHLLVLGDTRTGKTTLLRGIIDGLVQRSGPEELVVALYDVRGGLAEACPEDYLGGRATNATLAVGLSTAIATELEKRSDATGQGASAVGPRVLVVVDDYDILASGGTDPLRPLLPYLPAARDMRLHVVLTRPVAGASRALYDPVLQALRDTGGSGFLMAGERSEGQVFPGLYAEQLPPGRGRWVRRGERPRLVQIANFVEGVPDAP</sequence>
<keyword evidence="3 10" id="KW-0812">Transmembrane</keyword>
<dbReference type="InterPro" id="IPR003593">
    <property type="entry name" value="AAA+_ATPase"/>
</dbReference>
<dbReference type="PROSITE" id="PS50901">
    <property type="entry name" value="FTSK"/>
    <property type="match status" value="3"/>
</dbReference>
<dbReference type="NCBIfam" id="TIGR03925">
    <property type="entry name" value="T7SS_EccC_b"/>
    <property type="match status" value="1"/>
</dbReference>
<evidence type="ECO:0000256" key="1">
    <source>
        <dbReference type="ARBA" id="ARBA00004651"/>
    </source>
</evidence>
<reference evidence="13" key="1">
    <citation type="submission" date="2016-10" db="EMBL/GenBank/DDBJ databases">
        <authorList>
            <person name="Varghese N."/>
            <person name="Submissions S."/>
        </authorList>
    </citation>
    <scope>NUCLEOTIDE SEQUENCE [LARGE SCALE GENOMIC DNA]</scope>
    <source>
        <strain evidence="13">DSM 19083</strain>
    </source>
</reference>
<evidence type="ECO:0000256" key="10">
    <source>
        <dbReference type="SAM" id="Phobius"/>
    </source>
</evidence>
<keyword evidence="2" id="KW-1003">Cell membrane</keyword>
<keyword evidence="7 10" id="KW-1133">Transmembrane helix</keyword>
<feature type="transmembrane region" description="Helical" evidence="10">
    <location>
        <begin position="63"/>
        <end position="84"/>
    </location>
</feature>
<keyword evidence="4" id="KW-0677">Repeat</keyword>
<dbReference type="Gene3D" id="3.40.50.300">
    <property type="entry name" value="P-loop containing nucleotide triphosphate hydrolases"/>
    <property type="match status" value="4"/>
</dbReference>
<evidence type="ECO:0000256" key="3">
    <source>
        <dbReference type="ARBA" id="ARBA00022692"/>
    </source>
</evidence>
<dbReference type="InterPro" id="IPR002543">
    <property type="entry name" value="FtsK_dom"/>
</dbReference>
<evidence type="ECO:0000313" key="13">
    <source>
        <dbReference type="Proteomes" id="UP000198520"/>
    </source>
</evidence>
<dbReference type="InterPro" id="IPR023837">
    <property type="entry name" value="EccCb-like_Actinobacteria"/>
</dbReference>
<dbReference type="InterPro" id="IPR023836">
    <property type="entry name" value="EccCa-like_Actinobacteria"/>
</dbReference>
<accession>A0A1I2CEQ2</accession>
<dbReference type="PANTHER" id="PTHR22683">
    <property type="entry name" value="SPORULATION PROTEIN RELATED"/>
    <property type="match status" value="1"/>
</dbReference>
<evidence type="ECO:0000256" key="7">
    <source>
        <dbReference type="ARBA" id="ARBA00022989"/>
    </source>
</evidence>
<organism evidence="12 13">
    <name type="scientific">Flavimobilis marinus</name>
    <dbReference type="NCBI Taxonomy" id="285351"/>
    <lineage>
        <taxon>Bacteria</taxon>
        <taxon>Bacillati</taxon>
        <taxon>Actinomycetota</taxon>
        <taxon>Actinomycetes</taxon>
        <taxon>Micrococcales</taxon>
        <taxon>Jonesiaceae</taxon>
        <taxon>Flavimobilis</taxon>
    </lineage>
</organism>
<feature type="domain" description="FtsK" evidence="11">
    <location>
        <begin position="469"/>
        <end position="669"/>
    </location>
</feature>
<dbReference type="GO" id="GO:0005524">
    <property type="term" value="F:ATP binding"/>
    <property type="evidence" value="ECO:0007669"/>
    <property type="project" value="UniProtKB-UniRule"/>
</dbReference>